<evidence type="ECO:0000313" key="1">
    <source>
        <dbReference type="EMBL" id="JAI08157.1"/>
    </source>
</evidence>
<dbReference type="AlphaFoldDB" id="A0A0E9Y0E3"/>
<reference evidence="1" key="1">
    <citation type="submission" date="2014-11" db="EMBL/GenBank/DDBJ databases">
        <authorList>
            <person name="Amaro Gonzalez C."/>
        </authorList>
    </citation>
    <scope>NUCLEOTIDE SEQUENCE</scope>
</reference>
<reference evidence="1" key="2">
    <citation type="journal article" date="2015" name="Fish Shellfish Immunol.">
        <title>Early steps in the European eel (Anguilla anguilla)-Vibrio vulnificus interaction in the gills: Role of the RtxA13 toxin.</title>
        <authorList>
            <person name="Callol A."/>
            <person name="Pajuelo D."/>
            <person name="Ebbesson L."/>
            <person name="Teles M."/>
            <person name="MacKenzie S."/>
            <person name="Amaro C."/>
        </authorList>
    </citation>
    <scope>NUCLEOTIDE SEQUENCE</scope>
</reference>
<proteinExistence type="predicted"/>
<protein>
    <submittedName>
        <fullName evidence="1">Uncharacterized protein</fullName>
    </submittedName>
</protein>
<dbReference type="EMBL" id="GBXM01000421">
    <property type="protein sequence ID" value="JAI08157.1"/>
    <property type="molecule type" value="Transcribed_RNA"/>
</dbReference>
<sequence>MSGAPIINGTSQLPNPPIITGITIKKIITKACAVTMTL</sequence>
<accession>A0A0E9Y0E3</accession>
<name>A0A0E9Y0E3_ANGAN</name>
<organism evidence="1">
    <name type="scientific">Anguilla anguilla</name>
    <name type="common">European freshwater eel</name>
    <name type="synonym">Muraena anguilla</name>
    <dbReference type="NCBI Taxonomy" id="7936"/>
    <lineage>
        <taxon>Eukaryota</taxon>
        <taxon>Metazoa</taxon>
        <taxon>Chordata</taxon>
        <taxon>Craniata</taxon>
        <taxon>Vertebrata</taxon>
        <taxon>Euteleostomi</taxon>
        <taxon>Actinopterygii</taxon>
        <taxon>Neopterygii</taxon>
        <taxon>Teleostei</taxon>
        <taxon>Anguilliformes</taxon>
        <taxon>Anguillidae</taxon>
        <taxon>Anguilla</taxon>
    </lineage>
</organism>